<keyword evidence="7" id="KW-0460">Magnesium</keyword>
<evidence type="ECO:0000256" key="1">
    <source>
        <dbReference type="ARBA" id="ARBA00008276"/>
    </source>
</evidence>
<dbReference type="InterPro" id="IPR036565">
    <property type="entry name" value="Mur-like_cat_sf"/>
</dbReference>
<dbReference type="SUPFAM" id="SSF53244">
    <property type="entry name" value="MurD-like peptide ligases, peptide-binding domain"/>
    <property type="match status" value="1"/>
</dbReference>
<keyword evidence="4" id="KW-0479">Metal-binding</keyword>
<evidence type="ECO:0000313" key="15">
    <source>
        <dbReference type="Proteomes" id="UP000501676"/>
    </source>
</evidence>
<evidence type="ECO:0000256" key="3">
    <source>
        <dbReference type="ARBA" id="ARBA00022598"/>
    </source>
</evidence>
<dbReference type="InterPro" id="IPR018109">
    <property type="entry name" value="Folylpolyglutamate_synth_CS"/>
</dbReference>
<evidence type="ECO:0000313" key="14">
    <source>
        <dbReference type="EMBL" id="QIH23976.1"/>
    </source>
</evidence>
<dbReference type="GO" id="GO:0046872">
    <property type="term" value="F:metal ion binding"/>
    <property type="evidence" value="ECO:0007669"/>
    <property type="project" value="UniProtKB-KW"/>
</dbReference>
<proteinExistence type="inferred from homology"/>
<dbReference type="PIRSF" id="PIRSF001563">
    <property type="entry name" value="Folylpolyglu_synth"/>
    <property type="match status" value="1"/>
</dbReference>
<dbReference type="InterPro" id="IPR004101">
    <property type="entry name" value="Mur_ligase_C"/>
</dbReference>
<feature type="transmembrane region" description="Helical" evidence="11">
    <location>
        <begin position="394"/>
        <end position="411"/>
    </location>
</feature>
<keyword evidence="11" id="KW-1133">Transmembrane helix</keyword>
<dbReference type="EMBL" id="CP049228">
    <property type="protein sequence ID" value="QIH23976.1"/>
    <property type="molecule type" value="Genomic_DNA"/>
</dbReference>
<dbReference type="InterPro" id="IPR013221">
    <property type="entry name" value="Mur_ligase_cen"/>
</dbReference>
<dbReference type="GO" id="GO:0008841">
    <property type="term" value="F:dihydrofolate synthase activity"/>
    <property type="evidence" value="ECO:0007669"/>
    <property type="project" value="TreeGrafter"/>
</dbReference>
<dbReference type="Gene3D" id="3.40.1190.10">
    <property type="entry name" value="Mur-like, catalytic domain"/>
    <property type="match status" value="1"/>
</dbReference>
<evidence type="ECO:0000256" key="4">
    <source>
        <dbReference type="ARBA" id="ARBA00022723"/>
    </source>
</evidence>
<keyword evidence="11" id="KW-0472">Membrane</keyword>
<dbReference type="Gene3D" id="3.90.190.20">
    <property type="entry name" value="Mur ligase, C-terminal domain"/>
    <property type="match status" value="1"/>
</dbReference>
<keyword evidence="11" id="KW-0812">Transmembrane</keyword>
<dbReference type="GO" id="GO:0004326">
    <property type="term" value="F:tetrahydrofolylpolyglutamate synthase activity"/>
    <property type="evidence" value="ECO:0007669"/>
    <property type="project" value="UniProtKB-EC"/>
</dbReference>
<evidence type="ECO:0000256" key="7">
    <source>
        <dbReference type="ARBA" id="ARBA00022842"/>
    </source>
</evidence>
<evidence type="ECO:0000259" key="13">
    <source>
        <dbReference type="Pfam" id="PF08245"/>
    </source>
</evidence>
<dbReference type="Pfam" id="PF02875">
    <property type="entry name" value="Mur_ligase_C"/>
    <property type="match status" value="1"/>
</dbReference>
<comment type="catalytic activity">
    <reaction evidence="9">
        <text>(6S)-5,6,7,8-tetrahydrofolyl-(gamma-L-Glu)(n) + L-glutamate + ATP = (6S)-5,6,7,8-tetrahydrofolyl-(gamma-L-Glu)(n+1) + ADP + phosphate + H(+)</text>
        <dbReference type="Rhea" id="RHEA:10580"/>
        <dbReference type="Rhea" id="RHEA-COMP:14738"/>
        <dbReference type="Rhea" id="RHEA-COMP:14740"/>
        <dbReference type="ChEBI" id="CHEBI:15378"/>
        <dbReference type="ChEBI" id="CHEBI:29985"/>
        <dbReference type="ChEBI" id="CHEBI:30616"/>
        <dbReference type="ChEBI" id="CHEBI:43474"/>
        <dbReference type="ChEBI" id="CHEBI:141005"/>
        <dbReference type="ChEBI" id="CHEBI:456216"/>
        <dbReference type="EC" id="6.3.2.17"/>
    </reaction>
</comment>
<organism evidence="14 15">
    <name type="scientific">Lactobacillus iners</name>
    <dbReference type="NCBI Taxonomy" id="147802"/>
    <lineage>
        <taxon>Bacteria</taxon>
        <taxon>Bacillati</taxon>
        <taxon>Bacillota</taxon>
        <taxon>Bacilli</taxon>
        <taxon>Lactobacillales</taxon>
        <taxon>Lactobacillaceae</taxon>
        <taxon>Lactobacillus</taxon>
    </lineage>
</organism>
<dbReference type="RefSeq" id="WP_164824026.1">
    <property type="nucleotide sequence ID" value="NZ_CP049228.1"/>
</dbReference>
<reference evidence="14 15" key="1">
    <citation type="submission" date="2020-02" db="EMBL/GenBank/DDBJ databases">
        <title>Complete genome sequences of six Lactobacillus iners strains isolated from the human vagina.</title>
        <authorList>
            <person name="France M.T."/>
            <person name="Rutt L."/>
            <person name="Narina S."/>
            <person name="Arbaugh S."/>
            <person name="Humphrys M.S."/>
            <person name="Ma B."/>
            <person name="Hayward M.R."/>
            <person name="Relman D."/>
            <person name="Kwon D.S."/>
            <person name="Ravel J."/>
        </authorList>
    </citation>
    <scope>NUCLEOTIDE SEQUENCE [LARGE SCALE GENOMIC DNA]</scope>
    <source>
        <strain evidence="14 15">C0210C1</strain>
    </source>
</reference>
<dbReference type="Pfam" id="PF08245">
    <property type="entry name" value="Mur_ligase_M"/>
    <property type="match status" value="1"/>
</dbReference>
<keyword evidence="5 10" id="KW-0547">Nucleotide-binding</keyword>
<dbReference type="AlphaFoldDB" id="A0A6G7B9L6"/>
<sequence length="421" mass="48059">MNVKAIIDFIEHLPRIHQKNDLTYIRRILRELNEPQDKVKTFHITGTNGKGSTAYYLSRLLQKTGQSIGLFVSPYVEVFNERIQINGQPISDELLISAYQAVKNAIRNIQKKYPEFNLVTFEFETAMAFWIFAKQNCDYAVIEVGIGGEHDKTNVIVPQASIITTIGLDHEKVIGPTMFDIAHEKSGVIKKNRPVVLGNVPAKVLPLLMEKARKKNAPVLLLDRDFQVECNDDIVVTINKRLFHFKLRPQAEAYDIALALITFATLKFDISVSDIEETINNTIIPARYQIVQKKPLIMVDGAHNIQAVHELISYVRKISQGRIYILLGMMKDKDIAKVVKLFDPKEKITFTRISYPRAATKSDIEDDLNCHINFIDDYRLAYDILKNKLTKDDILVVTGSFYLAGAILNYIHGDRHEDKFK</sequence>
<dbReference type="PROSITE" id="PS01012">
    <property type="entry name" value="FOLYLPOLYGLU_SYNT_2"/>
    <property type="match status" value="1"/>
</dbReference>
<keyword evidence="6 10" id="KW-0067">ATP-binding</keyword>
<evidence type="ECO:0000256" key="11">
    <source>
        <dbReference type="SAM" id="Phobius"/>
    </source>
</evidence>
<dbReference type="GO" id="GO:0005737">
    <property type="term" value="C:cytoplasm"/>
    <property type="evidence" value="ECO:0007669"/>
    <property type="project" value="TreeGrafter"/>
</dbReference>
<dbReference type="InterPro" id="IPR001645">
    <property type="entry name" value="Folylpolyglutamate_synth"/>
</dbReference>
<evidence type="ECO:0000256" key="8">
    <source>
        <dbReference type="ARBA" id="ARBA00030592"/>
    </source>
</evidence>
<dbReference type="NCBIfam" id="TIGR01499">
    <property type="entry name" value="folC"/>
    <property type="match status" value="1"/>
</dbReference>
<dbReference type="PANTHER" id="PTHR11136">
    <property type="entry name" value="FOLYLPOLYGLUTAMATE SYNTHASE-RELATED"/>
    <property type="match status" value="1"/>
</dbReference>
<evidence type="ECO:0000259" key="12">
    <source>
        <dbReference type="Pfam" id="PF02875"/>
    </source>
</evidence>
<dbReference type="PROSITE" id="PS01011">
    <property type="entry name" value="FOLYLPOLYGLU_SYNT_1"/>
    <property type="match status" value="1"/>
</dbReference>
<name>A0A6G7B9L6_9LACO</name>
<protein>
    <recommendedName>
        <fullName evidence="2">tetrahydrofolate synthase</fullName>
        <ecNumber evidence="2">6.3.2.17</ecNumber>
    </recommendedName>
    <alternativeName>
        <fullName evidence="8">Tetrahydrofolylpolyglutamate synthase</fullName>
    </alternativeName>
</protein>
<evidence type="ECO:0000256" key="5">
    <source>
        <dbReference type="ARBA" id="ARBA00022741"/>
    </source>
</evidence>
<gene>
    <name evidence="14" type="ORF">G6Z83_04585</name>
</gene>
<feature type="domain" description="Mur ligase C-terminal" evidence="12">
    <location>
        <begin position="287"/>
        <end position="401"/>
    </location>
</feature>
<dbReference type="PANTHER" id="PTHR11136:SF0">
    <property type="entry name" value="DIHYDROFOLATE SYNTHETASE-RELATED"/>
    <property type="match status" value="1"/>
</dbReference>
<dbReference type="SUPFAM" id="SSF53623">
    <property type="entry name" value="MurD-like peptide ligases, catalytic domain"/>
    <property type="match status" value="1"/>
</dbReference>
<dbReference type="InterPro" id="IPR036615">
    <property type="entry name" value="Mur_ligase_C_dom_sf"/>
</dbReference>
<dbReference type="Proteomes" id="UP000501676">
    <property type="component" value="Chromosome"/>
</dbReference>
<evidence type="ECO:0000256" key="10">
    <source>
        <dbReference type="PIRNR" id="PIRNR001563"/>
    </source>
</evidence>
<dbReference type="GO" id="GO:0005524">
    <property type="term" value="F:ATP binding"/>
    <property type="evidence" value="ECO:0007669"/>
    <property type="project" value="UniProtKB-KW"/>
</dbReference>
<comment type="similarity">
    <text evidence="1 10">Belongs to the folylpolyglutamate synthase family.</text>
</comment>
<dbReference type="EC" id="6.3.2.17" evidence="2"/>
<evidence type="ECO:0000256" key="2">
    <source>
        <dbReference type="ARBA" id="ARBA00013025"/>
    </source>
</evidence>
<accession>A0A6G7B9L6</accession>
<evidence type="ECO:0000256" key="6">
    <source>
        <dbReference type="ARBA" id="ARBA00022840"/>
    </source>
</evidence>
<feature type="domain" description="Mur ligase central" evidence="13">
    <location>
        <begin position="44"/>
        <end position="228"/>
    </location>
</feature>
<evidence type="ECO:0000256" key="9">
    <source>
        <dbReference type="ARBA" id="ARBA00047493"/>
    </source>
</evidence>
<keyword evidence="3 10" id="KW-0436">Ligase</keyword>